<dbReference type="Proteomes" id="UP000010119">
    <property type="component" value="Unassembled WGS sequence"/>
</dbReference>
<reference evidence="1" key="1">
    <citation type="submission" date="2010-06" db="EMBL/GenBank/DDBJ databases">
        <authorList>
            <person name="Muzny D."/>
            <person name="Qin X."/>
            <person name="Buhay C."/>
            <person name="Dugan-Rocha S."/>
            <person name="Ding Y."/>
            <person name="Chen G."/>
            <person name="Hawes A."/>
            <person name="Holder M."/>
            <person name="Jhangiani S."/>
            <person name="Johnson A."/>
            <person name="Khan Z."/>
            <person name="Li Z."/>
            <person name="Liu W."/>
            <person name="Liu X."/>
            <person name="Perez L."/>
            <person name="Shen H."/>
            <person name="Wang Q."/>
            <person name="Watt J."/>
            <person name="Xi L."/>
            <person name="Xin Y."/>
            <person name="Zhou J."/>
            <person name="Deng J."/>
            <person name="Jiang H."/>
            <person name="Liu Y."/>
            <person name="Qu J."/>
            <person name="Song X.-Z."/>
            <person name="Zhang L."/>
            <person name="Villasana D."/>
            <person name="Johnson A."/>
            <person name="Liu J."/>
            <person name="Liyanage D."/>
            <person name="Lorensuhewa L."/>
            <person name="Robinson T."/>
            <person name="Song A."/>
            <person name="Song B.-B."/>
            <person name="Dinh H."/>
            <person name="Thornton R."/>
            <person name="Coyle M."/>
            <person name="Francisco L."/>
            <person name="Jackson L."/>
            <person name="Javaid M."/>
            <person name="Korchina V."/>
            <person name="Kovar C."/>
            <person name="Mata R."/>
            <person name="Mathew T."/>
            <person name="Ngo R."/>
            <person name="Nguyen L."/>
            <person name="Nguyen N."/>
            <person name="Okwuonu G."/>
            <person name="Ongeri F."/>
            <person name="Pham C."/>
            <person name="Simmons D."/>
            <person name="Wilczek-Boney K."/>
            <person name="Hale W."/>
            <person name="Jakkamsetti A."/>
            <person name="Pham P."/>
            <person name="Ruth R."/>
            <person name="San Lucas F."/>
            <person name="Warren J."/>
            <person name="Zhang J."/>
            <person name="Zhao Z."/>
            <person name="Zhou C."/>
            <person name="Zhu D."/>
            <person name="Lee S."/>
            <person name="Bess C."/>
            <person name="Blankenburg K."/>
            <person name="Forbes L."/>
            <person name="Fu Q."/>
            <person name="Gubbala S."/>
            <person name="Hirani K."/>
            <person name="Jayaseelan J.C."/>
            <person name="Lara F."/>
            <person name="Munidasa M."/>
            <person name="Palculict T."/>
            <person name="Patil S."/>
            <person name="Pu L.-L."/>
            <person name="Saada N."/>
            <person name="Tang L."/>
            <person name="Weissenberger G."/>
            <person name="Zhu Y."/>
            <person name="Hemphill L."/>
            <person name="Shang Y."/>
            <person name="Youmans B."/>
            <person name="Ayvaz T."/>
            <person name="Ross M."/>
            <person name="Santibanez J."/>
            <person name="Aqrawi P."/>
            <person name="Gross S."/>
            <person name="Joshi V."/>
            <person name="Fowler G."/>
            <person name="Nazareth L."/>
            <person name="Reid J."/>
            <person name="Worley K."/>
            <person name="Petrosino J."/>
            <person name="Highlander S."/>
            <person name="Gibbs R."/>
        </authorList>
    </citation>
    <scope>NUCLEOTIDE SEQUENCE [LARGE SCALE GENOMIC DNA]</scope>
    <source>
        <strain evidence="1">DSM 20601</strain>
    </source>
</reference>
<dbReference type="EMBL" id="ACCR02000005">
    <property type="protein sequence ID" value="EFI83074.1"/>
    <property type="molecule type" value="Genomic_DNA"/>
</dbReference>
<dbReference type="eggNOG" id="ENOG5032XSZ">
    <property type="taxonomic scope" value="Bacteria"/>
</dbReference>
<sequence length="192" mass="21736">MLGLYTYLLLIQRRRKDMKKKHFQVGVIILSGIQFFSIPTNSVSADKVQKEKFSAKYLDFSGKQYEYYTKKKAKEATWQHTAYNKKSSTKRSVTYNVSRKKYVRGSVKTSGDFKLMRSGVSVSAEVGVGVEKTDSTTVKFIIPAKKNAKLEYGSQKVLTAGHIVTYSRGNVQSKKAIDGKWTYGSYSSSKEF</sequence>
<keyword evidence="2" id="KW-1185">Reference proteome</keyword>
<proteinExistence type="predicted"/>
<dbReference type="HOGENOM" id="CLU_1413648_0_0_9"/>
<dbReference type="STRING" id="525367.HMPREF0556_11759"/>
<name>D7V0I1_LISGR</name>
<evidence type="ECO:0000313" key="2">
    <source>
        <dbReference type="Proteomes" id="UP000010119"/>
    </source>
</evidence>
<organism evidence="1 2">
    <name type="scientific">Listeria grayi DSM 20601</name>
    <dbReference type="NCBI Taxonomy" id="525367"/>
    <lineage>
        <taxon>Bacteria</taxon>
        <taxon>Bacillati</taxon>
        <taxon>Bacillota</taxon>
        <taxon>Bacilli</taxon>
        <taxon>Bacillales</taxon>
        <taxon>Listeriaceae</taxon>
        <taxon>Listeria</taxon>
    </lineage>
</organism>
<gene>
    <name evidence="1" type="ORF">HMPREF0556_11759</name>
</gene>
<evidence type="ECO:0000313" key="1">
    <source>
        <dbReference type="EMBL" id="EFI83074.1"/>
    </source>
</evidence>
<comment type="caution">
    <text evidence="1">The sequence shown here is derived from an EMBL/GenBank/DDBJ whole genome shotgun (WGS) entry which is preliminary data.</text>
</comment>
<accession>D7V0I1</accession>
<protein>
    <submittedName>
        <fullName evidence="1">Uncharacterized protein</fullName>
    </submittedName>
</protein>
<dbReference type="AlphaFoldDB" id="D7V0I1"/>